<proteinExistence type="predicted"/>
<evidence type="ECO:0000313" key="1">
    <source>
        <dbReference type="EMBL" id="NEI74041.1"/>
    </source>
</evidence>
<dbReference type="InterPro" id="IPR036102">
    <property type="entry name" value="OsmC/Ohrsf"/>
</dbReference>
<dbReference type="InterPro" id="IPR015946">
    <property type="entry name" value="KH_dom-like_a/b"/>
</dbReference>
<dbReference type="Proteomes" id="UP000483035">
    <property type="component" value="Unassembled WGS sequence"/>
</dbReference>
<dbReference type="RefSeq" id="WP_163992900.1">
    <property type="nucleotide sequence ID" value="NZ_WUEY01000024.1"/>
</dbReference>
<accession>A0A6L9UF82</accession>
<dbReference type="AlphaFoldDB" id="A0A6L9UF82"/>
<dbReference type="Gene3D" id="3.30.300.20">
    <property type="match status" value="1"/>
</dbReference>
<dbReference type="SUPFAM" id="SSF82784">
    <property type="entry name" value="OsmC-like"/>
    <property type="match status" value="1"/>
</dbReference>
<dbReference type="InterPro" id="IPR003718">
    <property type="entry name" value="OsmC/Ohr_fam"/>
</dbReference>
<dbReference type="Pfam" id="PF02566">
    <property type="entry name" value="OsmC"/>
    <property type="match status" value="1"/>
</dbReference>
<dbReference type="PANTHER" id="PTHR42830">
    <property type="entry name" value="OSMOTICALLY INDUCIBLE FAMILY PROTEIN"/>
    <property type="match status" value="1"/>
</dbReference>
<dbReference type="EMBL" id="WUEY01000024">
    <property type="protein sequence ID" value="NEI74041.1"/>
    <property type="molecule type" value="Genomic_DNA"/>
</dbReference>
<protein>
    <submittedName>
        <fullName evidence="1">OsmC family peroxiredoxin</fullName>
    </submittedName>
</protein>
<reference evidence="1 2" key="1">
    <citation type="submission" date="2019-12" db="EMBL/GenBank/DDBJ databases">
        <title>Rhizobium genotypes associated with high levels of biological nitrogen fixation by grain legumes in a temperate-maritime cropping system.</title>
        <authorList>
            <person name="Maluk M."/>
            <person name="Francesc Ferrando Molina F."/>
            <person name="Lopez Del Egido L."/>
            <person name="Lafos M."/>
            <person name="Langarica-Fuentes A."/>
            <person name="Gebre Yohannes G."/>
            <person name="Young M.W."/>
            <person name="Martin P."/>
            <person name="Gantlett R."/>
            <person name="Kenicer G."/>
            <person name="Hawes C."/>
            <person name="Begg G.S."/>
            <person name="Quilliam R.S."/>
            <person name="Squire G.R."/>
            <person name="Poole P.S."/>
            <person name="Young P.W."/>
            <person name="Iannetta P.M."/>
            <person name="James E.K."/>
        </authorList>
    </citation>
    <scope>NUCLEOTIDE SEQUENCE [LARGE SCALE GENOMIC DNA]</scope>
    <source>
        <strain evidence="1 2">JHI1118</strain>
    </source>
</reference>
<comment type="caution">
    <text evidence="1">The sequence shown here is derived from an EMBL/GenBank/DDBJ whole genome shotgun (WGS) entry which is preliminary data.</text>
</comment>
<gene>
    <name evidence="1" type="ORF">GR212_31260</name>
</gene>
<dbReference type="InterPro" id="IPR052707">
    <property type="entry name" value="OsmC_Ohr_Peroxiredoxin"/>
</dbReference>
<organism evidence="1 2">
    <name type="scientific">Rhizobium lusitanum</name>
    <dbReference type="NCBI Taxonomy" id="293958"/>
    <lineage>
        <taxon>Bacteria</taxon>
        <taxon>Pseudomonadati</taxon>
        <taxon>Pseudomonadota</taxon>
        <taxon>Alphaproteobacteria</taxon>
        <taxon>Hyphomicrobiales</taxon>
        <taxon>Rhizobiaceae</taxon>
        <taxon>Rhizobium/Agrobacterium group</taxon>
        <taxon>Rhizobium</taxon>
    </lineage>
</organism>
<dbReference type="PANTHER" id="PTHR42830:SF2">
    <property type="entry name" value="OSMC_OHR FAMILY PROTEIN"/>
    <property type="match status" value="1"/>
</dbReference>
<evidence type="ECO:0000313" key="2">
    <source>
        <dbReference type="Proteomes" id="UP000483035"/>
    </source>
</evidence>
<sequence length="154" mass="17146">MSAEHKITASWKQAPHPSKPNTYSRNLMVDFGHNISLSASASPDYLGDASLPDPEQLFLSSLSSCHMLSFLAIAEMRGCKVLSYYDEASAYLEKDQGALARVKRVVLRPRVEFDPSGKIPDHDALEKMHNKAHDICFIARSVTTEVSVEHDRSE</sequence>
<name>A0A6L9UF82_9HYPH</name>